<evidence type="ECO:0000313" key="2">
    <source>
        <dbReference type="EMBL" id="MFI0796409.1"/>
    </source>
</evidence>
<evidence type="ECO:0000256" key="1">
    <source>
        <dbReference type="SAM" id="MobiDB-lite"/>
    </source>
</evidence>
<sequence>MPHPQPGADQPADGGTPAADRDQDLAVAGESTPSPEQPSAAPGSRGASAPPAAADAPAAADVSAADPDGTPAGTEVSAATAAEDATDPTAAEATLEQPGPDPTAVEVTPERAGPDPTRAETTPGRIGPEPARGGGGPAPAVPAPDPTKVDARPDRTTLDPAAAPPPAPRWTGSAPVPPPPQRRRIWGESAEPTPPPPAPVGHGPLPPPESQVPVDPWAGVDTGSWDLHSAELPPLPPTLSYPTPATRRHPGRVAGSAPVAGPPTPPPVTHPATPAQGARPVSPVARPVSPPPPVARQPAPTRQMPRQVSPPAPPRHVPPPAPPVAPQQQQRPAPTPPPAPRAPRRRRRRWPWVLLLSIACCCGCPAYWVKPMWEQYPANAALPQQISDLSLREDARSQAAAKELETDVRRAHLLTEDIFAGVYASSAGKPVAVFGGTGFRLTPESDADDEMTRLTEPYQLGDKQVVETGVRGRFERCAVGALDGTDVVVCTSVDHGSLTTGVFTQLSVDDSAKLLDTMREQIVTANQNLGTTG</sequence>
<dbReference type="EMBL" id="JBIRPU010000028">
    <property type="protein sequence ID" value="MFI0796409.1"/>
    <property type="molecule type" value="Genomic_DNA"/>
</dbReference>
<evidence type="ECO:0000313" key="3">
    <source>
        <dbReference type="Proteomes" id="UP001611075"/>
    </source>
</evidence>
<feature type="region of interest" description="Disordered" evidence="1">
    <location>
        <begin position="1"/>
        <end position="345"/>
    </location>
</feature>
<feature type="compositionally biased region" description="Low complexity" evidence="1">
    <location>
        <begin position="38"/>
        <end position="69"/>
    </location>
</feature>
<dbReference type="Proteomes" id="UP001611075">
    <property type="component" value="Unassembled WGS sequence"/>
</dbReference>
<accession>A0ABW7SRR9</accession>
<feature type="compositionally biased region" description="Pro residues" evidence="1">
    <location>
        <begin position="192"/>
        <end position="210"/>
    </location>
</feature>
<name>A0ABW7SRR9_9ACTN</name>
<feature type="compositionally biased region" description="Low complexity" evidence="1">
    <location>
        <begin position="78"/>
        <end position="94"/>
    </location>
</feature>
<gene>
    <name evidence="2" type="ORF">ACH4OY_27540</name>
</gene>
<feature type="compositionally biased region" description="Pro residues" evidence="1">
    <location>
        <begin position="260"/>
        <end position="269"/>
    </location>
</feature>
<feature type="compositionally biased region" description="Low complexity" evidence="1">
    <location>
        <begin position="270"/>
        <end position="287"/>
    </location>
</feature>
<organism evidence="2 3">
    <name type="scientific">Micromonospora rubida</name>
    <dbReference type="NCBI Taxonomy" id="2697657"/>
    <lineage>
        <taxon>Bacteria</taxon>
        <taxon>Bacillati</taxon>
        <taxon>Actinomycetota</taxon>
        <taxon>Actinomycetes</taxon>
        <taxon>Micromonosporales</taxon>
        <taxon>Micromonosporaceae</taxon>
        <taxon>Micromonospora</taxon>
    </lineage>
</organism>
<feature type="compositionally biased region" description="Basic and acidic residues" evidence="1">
    <location>
        <begin position="147"/>
        <end position="157"/>
    </location>
</feature>
<dbReference type="RefSeq" id="WP_396684513.1">
    <property type="nucleotide sequence ID" value="NZ_JBIRPU010000028.1"/>
</dbReference>
<feature type="compositionally biased region" description="Pro residues" evidence="1">
    <location>
        <begin position="308"/>
        <end position="325"/>
    </location>
</feature>
<reference evidence="2 3" key="1">
    <citation type="submission" date="2024-10" db="EMBL/GenBank/DDBJ databases">
        <title>The Natural Products Discovery Center: Release of the First 8490 Sequenced Strains for Exploring Actinobacteria Biosynthetic Diversity.</title>
        <authorList>
            <person name="Kalkreuter E."/>
            <person name="Kautsar S.A."/>
            <person name="Yang D."/>
            <person name="Bader C.D."/>
            <person name="Teijaro C.N."/>
            <person name="Fluegel L."/>
            <person name="Davis C.M."/>
            <person name="Simpson J.R."/>
            <person name="Lauterbach L."/>
            <person name="Steele A.D."/>
            <person name="Gui C."/>
            <person name="Meng S."/>
            <person name="Li G."/>
            <person name="Viehrig K."/>
            <person name="Ye F."/>
            <person name="Su P."/>
            <person name="Kiefer A.F."/>
            <person name="Nichols A."/>
            <person name="Cepeda A.J."/>
            <person name="Yan W."/>
            <person name="Fan B."/>
            <person name="Jiang Y."/>
            <person name="Adhikari A."/>
            <person name="Zheng C.-J."/>
            <person name="Schuster L."/>
            <person name="Cowan T.M."/>
            <person name="Smanski M.J."/>
            <person name="Chevrette M.G."/>
            <person name="De Carvalho L.P.S."/>
            <person name="Shen B."/>
        </authorList>
    </citation>
    <scope>NUCLEOTIDE SEQUENCE [LARGE SCALE GENOMIC DNA]</scope>
    <source>
        <strain evidence="2 3">NPDC021253</strain>
    </source>
</reference>
<comment type="caution">
    <text evidence="2">The sequence shown here is derived from an EMBL/GenBank/DDBJ whole genome shotgun (WGS) entry which is preliminary data.</text>
</comment>
<keyword evidence="3" id="KW-1185">Reference proteome</keyword>
<protein>
    <submittedName>
        <fullName evidence="2">Uncharacterized protein</fullName>
    </submittedName>
</protein>
<proteinExistence type="predicted"/>